<sequence>MQDFASDTAPEDQGDQGAATTHCSSFGTLQGSGINEEFLRHLEDGTCDHQPAGHDSTLPPGGTEASRPPDLKLRTCSARDTSVAKSSRNRPCSATSTLQRQQLSSPQKRQQERVAARRERQQQVTEAHNEWRWAERMQRAAMHRQRRNLKPDFRTVLQIHPSRRLPSLDGQIWHSIGASFCPHRLASIYNLSIRYWDEGCVRLAARTLQGALQILQQQGLWGGCVAHTWDSMEILRGSKQLRHADPTCAAPPHTDPSRRKLDIKDRYLRSRVFFSRRMFVAAGKLALYALEEPLYPFVHTSKLPKALKIFPPSVQISTSPVNAERELEEVRGHLGSLLCRASLRGYGSAVSNEAVRRCSRIKEALARVEDDLLLLQDLQARYSSPQSSEWGNDVQQRQLQRLVPLNLMPCMSKRINLQHYKKAAHGAPDGVDDCERWARTLHEVLIRQITARDYAADFQ</sequence>
<accession>U6KXC4</accession>
<dbReference type="VEuPathDB" id="ToxoDB:ETH_00014045"/>
<organism evidence="2 3">
    <name type="scientific">Eimeria tenella</name>
    <name type="common">Coccidian parasite</name>
    <dbReference type="NCBI Taxonomy" id="5802"/>
    <lineage>
        <taxon>Eukaryota</taxon>
        <taxon>Sar</taxon>
        <taxon>Alveolata</taxon>
        <taxon>Apicomplexa</taxon>
        <taxon>Conoidasida</taxon>
        <taxon>Coccidia</taxon>
        <taxon>Eucoccidiorida</taxon>
        <taxon>Eimeriorina</taxon>
        <taxon>Eimeriidae</taxon>
        <taxon>Eimeria</taxon>
    </lineage>
</organism>
<protein>
    <submittedName>
        <fullName evidence="2">Uncharacterized protein</fullName>
    </submittedName>
</protein>
<evidence type="ECO:0000256" key="1">
    <source>
        <dbReference type="SAM" id="MobiDB-lite"/>
    </source>
</evidence>
<dbReference type="RefSeq" id="XP_013233562.1">
    <property type="nucleotide sequence ID" value="XM_013378108.1"/>
</dbReference>
<dbReference type="AlphaFoldDB" id="U6KXC4"/>
<dbReference type="GeneID" id="25251966"/>
<proteinExistence type="predicted"/>
<dbReference type="VEuPathDB" id="ToxoDB:ETH2_0410700"/>
<dbReference type="EMBL" id="HG675738">
    <property type="protein sequence ID" value="CDJ42812.1"/>
    <property type="molecule type" value="Genomic_DNA"/>
</dbReference>
<evidence type="ECO:0000313" key="3">
    <source>
        <dbReference type="Proteomes" id="UP000030747"/>
    </source>
</evidence>
<feature type="compositionally biased region" description="Basic and acidic residues" evidence="1">
    <location>
        <begin position="37"/>
        <end position="47"/>
    </location>
</feature>
<feature type="compositionally biased region" description="Polar residues" evidence="1">
    <location>
        <begin position="78"/>
        <end position="108"/>
    </location>
</feature>
<evidence type="ECO:0000313" key="2">
    <source>
        <dbReference type="EMBL" id="CDJ42812.1"/>
    </source>
</evidence>
<reference evidence="2" key="1">
    <citation type="submission" date="2013-10" db="EMBL/GenBank/DDBJ databases">
        <title>Genomic analysis of the causative agents of coccidiosis in chickens.</title>
        <authorList>
            <person name="Reid A.J."/>
            <person name="Blake D."/>
            <person name="Billington K."/>
            <person name="Browne H."/>
            <person name="Dunn M."/>
            <person name="Hung S."/>
            <person name="Kawahara F."/>
            <person name="Miranda-Saavedra D."/>
            <person name="Mourier T."/>
            <person name="Nagra H."/>
            <person name="Otto T.D."/>
            <person name="Rawlings N."/>
            <person name="Sanchez A."/>
            <person name="Sanders M."/>
            <person name="Subramaniam C."/>
            <person name="Tay Y."/>
            <person name="Dear P."/>
            <person name="Doerig C."/>
            <person name="Gruber A."/>
            <person name="Parkinson J."/>
            <person name="Shirley M."/>
            <person name="Wan K.L."/>
            <person name="Berriman M."/>
            <person name="Tomley F."/>
            <person name="Pain A."/>
        </authorList>
    </citation>
    <scope>NUCLEOTIDE SEQUENCE [LARGE SCALE GENOMIC DNA]</scope>
    <source>
        <strain evidence="2">Houghton</strain>
    </source>
</reference>
<name>U6KXC4_EIMTE</name>
<reference evidence="2" key="2">
    <citation type="submission" date="2013-10" db="EMBL/GenBank/DDBJ databases">
        <authorList>
            <person name="Aslett M."/>
        </authorList>
    </citation>
    <scope>NUCLEOTIDE SEQUENCE [LARGE SCALE GENOMIC DNA]</scope>
    <source>
        <strain evidence="2">Houghton</strain>
    </source>
</reference>
<gene>
    <name evidence="2" type="ORF">ETH_00014045</name>
</gene>
<feature type="region of interest" description="Disordered" evidence="1">
    <location>
        <begin position="1"/>
        <end position="127"/>
    </location>
</feature>
<feature type="compositionally biased region" description="Basic and acidic residues" evidence="1">
    <location>
        <begin position="109"/>
        <end position="127"/>
    </location>
</feature>
<keyword evidence="3" id="KW-1185">Reference proteome</keyword>
<dbReference type="Proteomes" id="UP000030747">
    <property type="component" value="Unassembled WGS sequence"/>
</dbReference>
<feature type="compositionally biased region" description="Polar residues" evidence="1">
    <location>
        <begin position="18"/>
        <end position="33"/>
    </location>
</feature>
<dbReference type="OrthoDB" id="346808at2759"/>